<evidence type="ECO:0000313" key="2">
    <source>
        <dbReference type="EMBL" id="MBP2000797.1"/>
    </source>
</evidence>
<evidence type="ECO:0000256" key="1">
    <source>
        <dbReference type="SAM" id="Coils"/>
    </source>
</evidence>
<organism evidence="2 3">
    <name type="scientific">Paenibacillus shirakamiensis</name>
    <dbReference type="NCBI Taxonomy" id="1265935"/>
    <lineage>
        <taxon>Bacteria</taxon>
        <taxon>Bacillati</taxon>
        <taxon>Bacillota</taxon>
        <taxon>Bacilli</taxon>
        <taxon>Bacillales</taxon>
        <taxon>Paenibacillaceae</taxon>
        <taxon>Paenibacillus</taxon>
    </lineage>
</organism>
<comment type="caution">
    <text evidence="2">The sequence shown here is derived from an EMBL/GenBank/DDBJ whole genome shotgun (WGS) entry which is preliminary data.</text>
</comment>
<name>A0ABS4JGF8_9BACL</name>
<sequence>MKKLLEQYAADYAAAQEGVNGKQDDPSSIHYPAVYVFIGDRIEEAIEPLIRNHDQKWDNSAGVMYFHLTSDVGVAAGNKAAFSPAYGMDTANPIIEPLSDRLTRYELPSLNQQDERSKALRPDVYQSFYEGTSSILGLNQALRKVSQQIANYGRLYSSFDRIHVSVITDAQDPFTILVPEITLLAGAIFGQSFKSVQTDLYVYVNEREDLPNYDYNRALGVAFLRELEDMQRADYSFAKPLLQTEEGISIPVKHQDAPLFDLVYVLSDKNERGITLPGGIRDNDEIICQISLLKNRQKKDQVHTPQWGEAYNNNAFKNNIRTETGRQGYVSAGFAKVKRPSESIALTVLYHFYRQLILRLNGSIDWGRNEKLQFFGLDAAGLAEQVATILPPVSKLEDMHGMMTHASSFQAVKNLTLREAEMALFGEGGELYFRDNYVLGTERHLAALRVDEQMESTVDRSMQQYPRVGFFHLAEWTDDTAEPGSLREVFRALIREHSAQLDTAKADLSLLYQERVQDQNFKRVPMMDKLNLRSFIHYLIDKVYALKLYILRMESELTLARRYEQALDRLHVKYREHTRQLEQVEDDLRSSALQSIRLADKYIGQNVFEYYERITAEIMLDLEARRGPDLFFEERYIGSPVHMLDPGVKALTERMIEVVRRDILPAAPFSQTFEEELLRRSNVTIEYANKQVLSKDEMFKQLYRTLEEHSSIHLRLFDYTQEHRYEEKYFFGDAKSEFMTYALDADQSSRIYKLGMVHENRRSGVEKLSLMGGFHLEDLLFYRNGRVMYETYMANDYVFHVVDSDQLPMLR</sequence>
<evidence type="ECO:0000313" key="3">
    <source>
        <dbReference type="Proteomes" id="UP001519288"/>
    </source>
</evidence>
<evidence type="ECO:0008006" key="4">
    <source>
        <dbReference type="Google" id="ProtNLM"/>
    </source>
</evidence>
<accession>A0ABS4JGF8</accession>
<protein>
    <recommendedName>
        <fullName evidence="4">Transcription initiation factor TFIID</fullName>
    </recommendedName>
</protein>
<dbReference type="EMBL" id="JAGGLD010000002">
    <property type="protein sequence ID" value="MBP2000797.1"/>
    <property type="molecule type" value="Genomic_DNA"/>
</dbReference>
<dbReference type="Proteomes" id="UP001519288">
    <property type="component" value="Unassembled WGS sequence"/>
</dbReference>
<feature type="coiled-coil region" evidence="1">
    <location>
        <begin position="560"/>
        <end position="594"/>
    </location>
</feature>
<dbReference type="RefSeq" id="WP_209861257.1">
    <property type="nucleotide sequence ID" value="NZ_JAGGLD010000002.1"/>
</dbReference>
<proteinExistence type="predicted"/>
<reference evidence="2 3" key="1">
    <citation type="submission" date="2021-03" db="EMBL/GenBank/DDBJ databases">
        <title>Genomic Encyclopedia of Type Strains, Phase IV (KMG-IV): sequencing the most valuable type-strain genomes for metagenomic binning, comparative biology and taxonomic classification.</title>
        <authorList>
            <person name="Goeker M."/>
        </authorList>
    </citation>
    <scope>NUCLEOTIDE SEQUENCE [LARGE SCALE GENOMIC DNA]</scope>
    <source>
        <strain evidence="2 3">DSM 26806</strain>
    </source>
</reference>
<gene>
    <name evidence="2" type="ORF">J2Z69_001828</name>
</gene>
<keyword evidence="1" id="KW-0175">Coiled coil</keyword>
<keyword evidence="3" id="KW-1185">Reference proteome</keyword>